<sequence length="579" mass="63305">MHSAEVALEAWALLQPEAVSAPEPELAASLPNVVDRLHHGDSIQEETLLALSRSCPLPARRAEAPLITLRRSLEQSRAKGGDVQFLSFWRTLGEAARQSDVGGPATPTLPPSCRLPHLSPLSEASPGLTTPRCGNVMEELEELRDALLDRFEEVGDRLSLVAFQDEVRSMQKRSSTPAFWAEVLEAHSEGGPGSLSISEVTVLLLALLRDAAAWQLTLSPSHLHTGFATLPQNGEGGQAEDLSILAKHLRQALDTDTSPQDLSRPLWTSSVTGCETCTGGYVAAGRLRPLLVRESPSAPRRHLRSAMLSLQDEADDSPGGWMRTAMLPLRGPCADEAAELRDTPREAADGTLDSNATIPMPLLSDPGLRRTAAAAVLNEDASQAEHNTGDWLEGWKGQRIWARSAMLPVSTLPSLEPVDASAKLGMPVLLHIYDVTQERGIRRLNKVLANKRLPIKFGGVFHAGVEVDGREWSYGCTESEDDPGVLANKPKMHPDHHYRQTVNMSQTPLSAGEICKLLQELTTEYPGPEYDLLRRNCCHFADDFCRRLGVGRIPSWVHRLARIAARIETILQAAQRIRN</sequence>
<feature type="region of interest" description="Disordered" evidence="4">
    <location>
        <begin position="110"/>
        <end position="129"/>
    </location>
</feature>
<evidence type="ECO:0000313" key="7">
    <source>
        <dbReference type="Proteomes" id="UP001178507"/>
    </source>
</evidence>
<dbReference type="Proteomes" id="UP001178507">
    <property type="component" value="Unassembled WGS sequence"/>
</dbReference>
<dbReference type="PANTHER" id="PTHR12378">
    <property type="entry name" value="DESUMOYLATING ISOPEPTIDASE"/>
    <property type="match status" value="1"/>
</dbReference>
<reference evidence="6" key="1">
    <citation type="submission" date="2023-08" db="EMBL/GenBank/DDBJ databases">
        <authorList>
            <person name="Chen Y."/>
            <person name="Shah S."/>
            <person name="Dougan E. K."/>
            <person name="Thang M."/>
            <person name="Chan C."/>
        </authorList>
    </citation>
    <scope>NUCLEOTIDE SEQUENCE</scope>
</reference>
<name>A0AA36JPF4_9DINO</name>
<feature type="domain" description="PPPDE" evidence="5">
    <location>
        <begin position="426"/>
        <end position="579"/>
    </location>
</feature>
<evidence type="ECO:0000256" key="4">
    <source>
        <dbReference type="SAM" id="MobiDB-lite"/>
    </source>
</evidence>
<dbReference type="SMART" id="SM01179">
    <property type="entry name" value="DUF862"/>
    <property type="match status" value="1"/>
</dbReference>
<organism evidence="6 7">
    <name type="scientific">Effrenium voratum</name>
    <dbReference type="NCBI Taxonomy" id="2562239"/>
    <lineage>
        <taxon>Eukaryota</taxon>
        <taxon>Sar</taxon>
        <taxon>Alveolata</taxon>
        <taxon>Dinophyceae</taxon>
        <taxon>Suessiales</taxon>
        <taxon>Symbiodiniaceae</taxon>
        <taxon>Effrenium</taxon>
    </lineage>
</organism>
<dbReference type="InterPro" id="IPR008580">
    <property type="entry name" value="PPPDE_dom"/>
</dbReference>
<accession>A0AA36JPF4</accession>
<dbReference type="Pfam" id="PF05903">
    <property type="entry name" value="Peptidase_C97"/>
    <property type="match status" value="1"/>
</dbReference>
<proteinExistence type="inferred from homology"/>
<evidence type="ECO:0000259" key="5">
    <source>
        <dbReference type="PROSITE" id="PS51858"/>
    </source>
</evidence>
<comment type="similarity">
    <text evidence="1">Belongs to the DeSI family.</text>
</comment>
<keyword evidence="7" id="KW-1185">Reference proteome</keyword>
<keyword evidence="2" id="KW-0645">Protease</keyword>
<dbReference type="PANTHER" id="PTHR12378:SF9">
    <property type="entry name" value="OS06G0107000 PROTEIN"/>
    <property type="match status" value="1"/>
</dbReference>
<comment type="caution">
    <text evidence="6">The sequence shown here is derived from an EMBL/GenBank/DDBJ whole genome shotgun (WGS) entry which is preliminary data.</text>
</comment>
<dbReference type="EMBL" id="CAUJNA010003731">
    <property type="protein sequence ID" value="CAJ1408759.1"/>
    <property type="molecule type" value="Genomic_DNA"/>
</dbReference>
<dbReference type="Gene3D" id="3.90.1720.30">
    <property type="entry name" value="PPPDE domains"/>
    <property type="match status" value="1"/>
</dbReference>
<protein>
    <recommendedName>
        <fullName evidence="5">PPPDE domain-containing protein</fullName>
    </recommendedName>
</protein>
<dbReference type="PROSITE" id="PS51858">
    <property type="entry name" value="PPPDE"/>
    <property type="match status" value="1"/>
</dbReference>
<gene>
    <name evidence="6" type="ORF">EVOR1521_LOCUS30018</name>
</gene>
<evidence type="ECO:0000256" key="3">
    <source>
        <dbReference type="ARBA" id="ARBA00022801"/>
    </source>
</evidence>
<evidence type="ECO:0000256" key="2">
    <source>
        <dbReference type="ARBA" id="ARBA00022670"/>
    </source>
</evidence>
<evidence type="ECO:0000256" key="1">
    <source>
        <dbReference type="ARBA" id="ARBA00008140"/>
    </source>
</evidence>
<dbReference type="GO" id="GO:0101005">
    <property type="term" value="F:deubiquitinase activity"/>
    <property type="evidence" value="ECO:0007669"/>
    <property type="project" value="TreeGrafter"/>
</dbReference>
<dbReference type="GO" id="GO:0016579">
    <property type="term" value="P:protein deubiquitination"/>
    <property type="evidence" value="ECO:0007669"/>
    <property type="project" value="TreeGrafter"/>
</dbReference>
<keyword evidence="3" id="KW-0378">Hydrolase</keyword>
<dbReference type="GO" id="GO:0006508">
    <property type="term" value="P:proteolysis"/>
    <property type="evidence" value="ECO:0007669"/>
    <property type="project" value="UniProtKB-KW"/>
</dbReference>
<evidence type="ECO:0000313" key="6">
    <source>
        <dbReference type="EMBL" id="CAJ1408759.1"/>
    </source>
</evidence>
<dbReference type="InterPro" id="IPR042266">
    <property type="entry name" value="PPPDE_sf"/>
</dbReference>
<dbReference type="AlphaFoldDB" id="A0AA36JPF4"/>